<sequence length="304" mass="34034">MCDTSDIVVGAVPGQRKDKMFRPIYYASRMLNDSQVNYADTEKEFFAVVFAFDKFRSYLVGIKVIIFYIDAVCERPLWYADVAYFLASGWLPRDLSRDQRKKLIDGAIRRCVPEGEMASILSHCYDGATRGHYGGNRTAAKVMEAGFFVLLCTKTHGCMLLHVTSVKGPTVSTSRKDWSVKLDEALWAHKTTFKTTIRTSPFKLVYEKSCHLLVEIEHKAYWAIKMLNLDLSLANLLDNGSLGLLEFRSFDNYLNRCGDVVVVVQCLAVLANVLTQIPQKLPLVAVKEVGGHLPRPSGGGRGAH</sequence>
<proteinExistence type="predicted"/>
<gene>
    <name evidence="2" type="primary">LOC142178273</name>
</gene>
<organism evidence="1 2">
    <name type="scientific">Nicotiana tabacum</name>
    <name type="common">Common tobacco</name>
    <dbReference type="NCBI Taxonomy" id="4097"/>
    <lineage>
        <taxon>Eukaryota</taxon>
        <taxon>Viridiplantae</taxon>
        <taxon>Streptophyta</taxon>
        <taxon>Embryophyta</taxon>
        <taxon>Tracheophyta</taxon>
        <taxon>Spermatophyta</taxon>
        <taxon>Magnoliopsida</taxon>
        <taxon>eudicotyledons</taxon>
        <taxon>Gunneridae</taxon>
        <taxon>Pentapetalae</taxon>
        <taxon>asterids</taxon>
        <taxon>lamiids</taxon>
        <taxon>Solanales</taxon>
        <taxon>Solanaceae</taxon>
        <taxon>Nicotianoideae</taxon>
        <taxon>Nicotianeae</taxon>
        <taxon>Nicotiana</taxon>
    </lineage>
</organism>
<dbReference type="Proteomes" id="UP000790787">
    <property type="component" value="Chromosome 24"/>
</dbReference>
<evidence type="ECO:0000313" key="1">
    <source>
        <dbReference type="Proteomes" id="UP000790787"/>
    </source>
</evidence>
<keyword evidence="1" id="KW-1185">Reference proteome</keyword>
<accession>A0AC58U2K5</accession>
<reference evidence="1" key="1">
    <citation type="journal article" date="2014" name="Nat. Commun.">
        <title>The tobacco genome sequence and its comparison with those of tomato and potato.</title>
        <authorList>
            <person name="Sierro N."/>
            <person name="Battey J.N."/>
            <person name="Ouadi S."/>
            <person name="Bakaher N."/>
            <person name="Bovet L."/>
            <person name="Willig A."/>
            <person name="Goepfert S."/>
            <person name="Peitsch M.C."/>
            <person name="Ivanov N.V."/>
        </authorList>
    </citation>
    <scope>NUCLEOTIDE SEQUENCE [LARGE SCALE GENOMIC DNA]</scope>
</reference>
<name>A0AC58U2K5_TOBAC</name>
<protein>
    <submittedName>
        <fullName evidence="2">Uncharacterized protein LOC142178273</fullName>
    </submittedName>
</protein>
<reference evidence="2" key="2">
    <citation type="submission" date="2025-08" db="UniProtKB">
        <authorList>
            <consortium name="RefSeq"/>
        </authorList>
    </citation>
    <scope>IDENTIFICATION</scope>
    <source>
        <tissue evidence="2">Leaf</tissue>
    </source>
</reference>
<evidence type="ECO:0000313" key="2">
    <source>
        <dbReference type="RefSeq" id="XP_075103704.1"/>
    </source>
</evidence>
<dbReference type="RefSeq" id="XP_075103704.1">
    <property type="nucleotide sequence ID" value="XM_075247603.1"/>
</dbReference>